<dbReference type="KEGG" id="mear:Mpt1_c08970"/>
<accession>A0A0A7LCP5</accession>
<sequence>MHDDDHDDHDDHDHEDHDHDDHESEHDRLHLEIHRAVDELGKYAIDIDVHSPDGIKKKIVLKFIDDIMTAVTKSCMDNGADLVGHVKSFFSNDDGSIMSSIVDYRKPARIKDALEADVIYNARFMLHIIVHGIWDDRVRDSVLEVLDGTFAKWDIPYEITADHYDTERSIAHHMK</sequence>
<dbReference type="STRING" id="1577791.Mpt1_c08970"/>
<feature type="region of interest" description="Disordered" evidence="1">
    <location>
        <begin position="1"/>
        <end position="27"/>
    </location>
</feature>
<gene>
    <name evidence="2" type="ORF">Mpt1_c08970</name>
</gene>
<dbReference type="Proteomes" id="UP000030787">
    <property type="component" value="Chromosome"/>
</dbReference>
<reference evidence="2 3" key="1">
    <citation type="journal article" date="2014" name="Appl. Environ. Microbiol.">
        <title>Comparative Genome Analysis of 'Candidatus Methanoplasma termitum' Indicates a New Mode of Energy Metabolism in the Seventh Order of Methanogens.</title>
        <authorList>
            <person name="Lang K."/>
            <person name="Schuldes J."/>
            <person name="Klingl A."/>
            <person name="Poehlein A."/>
            <person name="Daniel R."/>
            <person name="Brune A."/>
        </authorList>
    </citation>
    <scope>NUCLEOTIDE SEQUENCE [LARGE SCALE GENOMIC DNA]</scope>
    <source>
        <strain evidence="3">Mpt1</strain>
    </source>
</reference>
<name>A0A0A7LCP5_9ARCH</name>
<dbReference type="OrthoDB" id="382335at2157"/>
<evidence type="ECO:0000313" key="2">
    <source>
        <dbReference type="EMBL" id="AIZ56773.1"/>
    </source>
</evidence>
<proteinExistence type="predicted"/>
<evidence type="ECO:0000256" key="1">
    <source>
        <dbReference type="SAM" id="MobiDB-lite"/>
    </source>
</evidence>
<keyword evidence="3" id="KW-1185">Reference proteome</keyword>
<dbReference type="AlphaFoldDB" id="A0A0A7LCP5"/>
<dbReference type="RefSeq" id="WP_048112548.1">
    <property type="nucleotide sequence ID" value="NZ_CP010070.1"/>
</dbReference>
<evidence type="ECO:0000313" key="3">
    <source>
        <dbReference type="Proteomes" id="UP000030787"/>
    </source>
</evidence>
<dbReference type="GeneID" id="24818560"/>
<dbReference type="HOGENOM" id="CLU_1529145_0_0_2"/>
<organism evidence="2 3">
    <name type="scientific">Candidatus Methanoplasma termitum</name>
    <dbReference type="NCBI Taxonomy" id="1577791"/>
    <lineage>
        <taxon>Archaea</taxon>
        <taxon>Methanobacteriati</taxon>
        <taxon>Thermoplasmatota</taxon>
        <taxon>Thermoplasmata</taxon>
        <taxon>Methanomassiliicoccales</taxon>
        <taxon>Methanomassiliicoccaceae</taxon>
        <taxon>Candidatus Methanoplasma</taxon>
    </lineage>
</organism>
<dbReference type="EMBL" id="CP010070">
    <property type="protein sequence ID" value="AIZ56773.1"/>
    <property type="molecule type" value="Genomic_DNA"/>
</dbReference>
<protein>
    <submittedName>
        <fullName evidence="2">Uncharacterized protein</fullName>
    </submittedName>
</protein>